<dbReference type="Pfam" id="PF00439">
    <property type="entry name" value="Bromodomain"/>
    <property type="match status" value="1"/>
</dbReference>
<keyword evidence="3" id="KW-0378">Hydrolase</keyword>
<dbReference type="FunFam" id="3.40.50.10810:FF:000008">
    <property type="entry name" value="Chromatin structure-remodeling complex subunit snf21"/>
    <property type="match status" value="1"/>
</dbReference>
<feature type="region of interest" description="Disordered" evidence="13">
    <location>
        <begin position="1557"/>
        <end position="1580"/>
    </location>
</feature>
<dbReference type="PROSITE" id="PS51666">
    <property type="entry name" value="QLQ"/>
    <property type="match status" value="1"/>
</dbReference>
<feature type="compositionally biased region" description="Polar residues" evidence="13">
    <location>
        <begin position="284"/>
        <end position="334"/>
    </location>
</feature>
<feature type="compositionally biased region" description="Low complexity" evidence="13">
    <location>
        <begin position="180"/>
        <end position="195"/>
    </location>
</feature>
<feature type="domain" description="Helicase ATP-binding" evidence="15">
    <location>
        <begin position="1036"/>
        <end position="1201"/>
    </location>
</feature>
<dbReference type="SMART" id="SM00951">
    <property type="entry name" value="QLQ"/>
    <property type="match status" value="1"/>
</dbReference>
<feature type="domain" description="Bromo" evidence="14">
    <location>
        <begin position="1710"/>
        <end position="1780"/>
    </location>
</feature>
<feature type="compositionally biased region" description="Low complexity" evidence="13">
    <location>
        <begin position="551"/>
        <end position="569"/>
    </location>
</feature>
<evidence type="ECO:0000256" key="12">
    <source>
        <dbReference type="PROSITE-ProRule" id="PRU00035"/>
    </source>
</evidence>
<feature type="compositionally biased region" description="Low complexity" evidence="13">
    <location>
        <begin position="478"/>
        <end position="490"/>
    </location>
</feature>
<feature type="domain" description="QLQ" evidence="18">
    <location>
        <begin position="498"/>
        <end position="533"/>
    </location>
</feature>
<evidence type="ECO:0000259" key="16">
    <source>
        <dbReference type="PROSITE" id="PS51194"/>
    </source>
</evidence>
<dbReference type="InterPro" id="IPR000330">
    <property type="entry name" value="SNF2_N"/>
</dbReference>
<dbReference type="CDD" id="cd17996">
    <property type="entry name" value="DEXHc_SMARCA2_SMARCA4"/>
    <property type="match status" value="1"/>
</dbReference>
<keyword evidence="10" id="KW-0804">Transcription</keyword>
<dbReference type="CDD" id="cd18793">
    <property type="entry name" value="SF2_C_SNF"/>
    <property type="match status" value="1"/>
</dbReference>
<proteinExistence type="predicted"/>
<feature type="compositionally biased region" description="Basic and acidic residues" evidence="13">
    <location>
        <begin position="1817"/>
        <end position="1827"/>
    </location>
</feature>
<feature type="compositionally biased region" description="Low complexity" evidence="13">
    <location>
        <begin position="19"/>
        <end position="57"/>
    </location>
</feature>
<dbReference type="InterPro" id="IPR049730">
    <property type="entry name" value="SNF2/RAD54-like_C"/>
</dbReference>
<feature type="compositionally biased region" description="Low complexity" evidence="13">
    <location>
        <begin position="244"/>
        <end position="270"/>
    </location>
</feature>
<dbReference type="Gene3D" id="3.40.50.300">
    <property type="entry name" value="P-loop containing nucleotide triphosphate hydrolases"/>
    <property type="match status" value="1"/>
</dbReference>
<evidence type="ECO:0000313" key="19">
    <source>
        <dbReference type="EMBL" id="KAJ8040532.1"/>
    </source>
</evidence>
<protein>
    <submittedName>
        <fullName evidence="19">Global transcription activator SNF2L2</fullName>
    </submittedName>
</protein>
<dbReference type="OrthoDB" id="6017at2759"/>
<dbReference type="Gene3D" id="1.20.5.170">
    <property type="match status" value="1"/>
</dbReference>
<dbReference type="SMART" id="SM00490">
    <property type="entry name" value="HELICc"/>
    <property type="match status" value="1"/>
</dbReference>
<comment type="caution">
    <text evidence="19">The sequence shown here is derived from an EMBL/GenBank/DDBJ whole genome shotgun (WGS) entry which is preliminary data.</text>
</comment>
<keyword evidence="8 12" id="KW-0103">Bromodomain</keyword>
<dbReference type="CDD" id="cd05516">
    <property type="entry name" value="Bromo_SNF2L2"/>
    <property type="match status" value="1"/>
</dbReference>
<dbReference type="GO" id="GO:0048513">
    <property type="term" value="P:animal organ development"/>
    <property type="evidence" value="ECO:0007669"/>
    <property type="project" value="UniProtKB-ARBA"/>
</dbReference>
<feature type="region of interest" description="Disordered" evidence="13">
    <location>
        <begin position="532"/>
        <end position="630"/>
    </location>
</feature>
<feature type="compositionally biased region" description="Polar residues" evidence="13">
    <location>
        <begin position="1"/>
        <end position="11"/>
    </location>
</feature>
<feature type="compositionally biased region" description="Low complexity" evidence="13">
    <location>
        <begin position="576"/>
        <end position="601"/>
    </location>
</feature>
<evidence type="ECO:0000259" key="14">
    <source>
        <dbReference type="PROSITE" id="PS50014"/>
    </source>
</evidence>
<evidence type="ECO:0000256" key="3">
    <source>
        <dbReference type="ARBA" id="ARBA00022801"/>
    </source>
</evidence>
<dbReference type="GO" id="GO:0048731">
    <property type="term" value="P:system development"/>
    <property type="evidence" value="ECO:0007669"/>
    <property type="project" value="UniProtKB-ARBA"/>
</dbReference>
<feature type="compositionally biased region" description="Basic residues" evidence="13">
    <location>
        <begin position="1843"/>
        <end position="1856"/>
    </location>
</feature>
<evidence type="ECO:0000259" key="18">
    <source>
        <dbReference type="PROSITE" id="PS51666"/>
    </source>
</evidence>
<dbReference type="SMART" id="SM00297">
    <property type="entry name" value="BROMO"/>
    <property type="match status" value="1"/>
</dbReference>
<keyword evidence="2" id="KW-0547">Nucleotide-binding</keyword>
<dbReference type="InterPro" id="IPR014012">
    <property type="entry name" value="HSA_dom"/>
</dbReference>
<dbReference type="SMART" id="SM00487">
    <property type="entry name" value="DEXDc"/>
    <property type="match status" value="1"/>
</dbReference>
<evidence type="ECO:0000256" key="6">
    <source>
        <dbReference type="ARBA" id="ARBA00022853"/>
    </source>
</evidence>
<feature type="domain" description="HSA" evidence="17">
    <location>
        <begin position="749"/>
        <end position="821"/>
    </location>
</feature>
<feature type="compositionally biased region" description="Low complexity" evidence="13">
    <location>
        <begin position="342"/>
        <end position="366"/>
    </location>
</feature>
<dbReference type="Pfam" id="PF00176">
    <property type="entry name" value="SNF2-rel_dom"/>
    <property type="match status" value="1"/>
</dbReference>
<sequence>MSSRPPSNQGSMMDPNTPMANQQQMANSAMQQGPGQSPMAAPSPSMAGGAGHSSSPAPLRPVPSPSPMQHGPGPSPGGMHGQAPSQSPMHGPGPSPSPMQHGPGPSQSPMPMSQSPAAMQLAPSPGMQHGPASMQGPMGDGSVMHNSSHMGGPHGQMMHQGQMTNQGPGPGMSHNNPMANQGPMPNQGGPGPMQQFQSPMSANQNMMHPGARGPNPMPHPSQSPMPPNQGYMVNQGGHMVGSHSQSPMQPGSMPSQGGPLPNNPSTMMNPPSGPPMSGHHAMMPNQNAMPPQGGSYHQGQPNSGYPPNQYNQGPMSGPQASMQNQPMTPQSGPVPNQGYMHGPGSMPSSHGGPQPQQGQGFPQTSSHYGMLQRALESMQDKGLQNDPRYSHLMFVASRTKPYQQQQQQQPSQVPPHQASGPAGMNSGPVPNSGPNAPPGQGPSGPMPGPGPSPGAPQGNHQGFSGPMDTSSGTQSQMNQGPPAAASSPGPNQSPRPNPFAPGQLQQLRAQILVYKLLARNQPLPENWRAVIQSRPSWGPGGAGFPKNMNIPSQQPQGPAGPPTSGGSTQWPPPAQSPSQSATVTPHSQPSPQHPPFSQQKGGPPPVKTPTTTTVAQPSPQYQKTQSNIPTVMMLQPKQNKLVPVEKPEGIDPITILNERENRIASRIAYRIQELQALPGSLPEDLKMKANIELRALRLLNVQKQLRQEIVSSMRRDTTLETALNSKAYKRSKKQTLRDARITEKLERQQKIEQEKKKKQKHQEYLSRVLAHVKEFKEYHRSVQMKISRCNKAVMVYHQNTEREQKKESERVEKERMRRLMAEDEEGYRKLIDEKKDKRLAFLLSQTDHYIASLSKLVKEHQMQVLKKKQERRKKKKKKPALPDGIQEALQDESSQLSDMPVKVISTETGQILSGDDAPRASQLDAWLEMNPGYQVAPRDDEESEEEGSGSEVEDDEEYEEEPPPPEPVEEEKIEEIIEEPDMNKLVKAHDDDEYKASVGSYYAEAHKNREVIIKQPDMMVNGTLKEYQIKGLEWMVSLYNNNLNGILADEMGLGKTIQTIAMICYLIEKKRVNGPYLIIVPLSTLSNWTLEFDKWAPSITKVIYKGSPQLRKVLGTQLRTMKFNVLLTTYEYVMKDKSVLAKIRWKSMIVDEGHRMKNHHCKLTQVLNTHYSAPHRLLLTGTPLQNKLPELWALLNFLLPSIFKCCSTFDQWFNAPFAATGEKVELNGEETILIIRRLHKVLRPFLLRRLKREVESQLPEKVEYVIKCNMSALQRLLYRHMQRGIMLTDGSEKDKKGRGGTRALMNSIMQLRKICNHPFMFQHIEESFVDHLGYSGGFITGADLYRVAGKFELLDRILPKLKATKHRVLLFCQMTSLMTILEDYFVYREFKYLRLDGTTKAEDRGLLLHEFNQRSSDKFIFLLSTRAGGLGLNLQAADTVVIFDSDWNPHQDIQAQDRAHRIGQKNEVRVLRLMTVQSVEEKIQASAKFKLNVDNKVIQAGMFDQKSTSSERRAYLKYLLEQDGDQDEDENEVPDDETINQMIARSEEEFEIYQRMDIERRREESQNGSKPRLMDEDELPSWMLKDEHEVERLTFEEEAEKLFGLGRGSRNRKDVDYSDALTDKEWLRAVEDGNLEEMESMKKLKKDRKRKRKEKEDAQAEDEKEEEPEEKPSKKKRGRPPVEKMPPNPPKLTKIMNKLIDIMVKYKDSNGRSLAHPFLQLPPKRELPDYYELIEKPMDFKKIRDRIKNHRYRSLDDLEADVTLMFYNAQTYNLEGSQIYEDSIVMQSVFTNARECLEHTGQLPNQAESESEDDSQEDKNSETDSKSGVKVKIKLGAKEKGKDKGKKPAKRGRPPRKAVVSDDDDDEEDNQKSDSSDDSSGSDSDDTGDSSGPSSRGESPGPRKGRR</sequence>
<dbReference type="PROSITE" id="PS51194">
    <property type="entry name" value="HELICASE_CTER"/>
    <property type="match status" value="1"/>
</dbReference>
<feature type="compositionally biased region" description="Low complexity" evidence="13">
    <location>
        <begin position="1889"/>
        <end position="1907"/>
    </location>
</feature>
<dbReference type="GO" id="GO:0006355">
    <property type="term" value="P:regulation of DNA-templated transcription"/>
    <property type="evidence" value="ECO:0007669"/>
    <property type="project" value="InterPro"/>
</dbReference>
<dbReference type="FunFam" id="1.20.920.10:FF:000004">
    <property type="entry name" value="probable global transcription activator SNF2L2 isoform X1"/>
    <property type="match status" value="1"/>
</dbReference>
<evidence type="ECO:0000256" key="8">
    <source>
        <dbReference type="ARBA" id="ARBA00023117"/>
    </source>
</evidence>
<dbReference type="InterPro" id="IPR014001">
    <property type="entry name" value="Helicase_ATP-bd"/>
</dbReference>
<dbReference type="GO" id="GO:0004386">
    <property type="term" value="F:helicase activity"/>
    <property type="evidence" value="ECO:0007669"/>
    <property type="project" value="UniProtKB-KW"/>
</dbReference>
<dbReference type="PRINTS" id="PR00503">
    <property type="entry name" value="BROMODOMAIN"/>
</dbReference>
<name>A0A9Q1C8B1_HOLLE</name>
<dbReference type="GO" id="GO:0016787">
    <property type="term" value="F:hydrolase activity"/>
    <property type="evidence" value="ECO:0007669"/>
    <property type="project" value="UniProtKB-KW"/>
</dbReference>
<keyword evidence="9" id="KW-0010">Activator</keyword>
<keyword evidence="20" id="KW-1185">Reference proteome</keyword>
<dbReference type="FunFam" id="3.40.5.120:FF:000001">
    <property type="entry name" value="probable global transcription activator SNF2L2 isoform X1"/>
    <property type="match status" value="1"/>
</dbReference>
<dbReference type="InterPro" id="IPR001650">
    <property type="entry name" value="Helicase_C-like"/>
</dbReference>
<dbReference type="InterPro" id="IPR029295">
    <property type="entry name" value="SnAC"/>
</dbReference>
<dbReference type="SUPFAM" id="SSF47370">
    <property type="entry name" value="Bromodomain"/>
    <property type="match status" value="1"/>
</dbReference>
<dbReference type="Pfam" id="PF07533">
    <property type="entry name" value="BRK"/>
    <property type="match status" value="1"/>
</dbReference>
<feature type="region of interest" description="Disordered" evidence="13">
    <location>
        <begin position="934"/>
        <end position="970"/>
    </location>
</feature>
<feature type="compositionally biased region" description="Acidic residues" evidence="13">
    <location>
        <begin position="939"/>
        <end position="970"/>
    </location>
</feature>
<dbReference type="SMART" id="SM00592">
    <property type="entry name" value="BRK"/>
    <property type="match status" value="1"/>
</dbReference>
<dbReference type="Pfam" id="PF07529">
    <property type="entry name" value="HSA"/>
    <property type="match status" value="1"/>
</dbReference>
<dbReference type="InterPro" id="IPR001487">
    <property type="entry name" value="Bromodomain"/>
</dbReference>
<keyword evidence="7" id="KW-0805">Transcription regulation</keyword>
<feature type="compositionally biased region" description="Acidic residues" evidence="13">
    <location>
        <begin position="1659"/>
        <end position="1669"/>
    </location>
</feature>
<dbReference type="Pfam" id="PF08880">
    <property type="entry name" value="QLQ"/>
    <property type="match status" value="1"/>
</dbReference>
<feature type="compositionally biased region" description="Low complexity" evidence="13">
    <location>
        <begin position="81"/>
        <end position="90"/>
    </location>
</feature>
<dbReference type="SMART" id="SM01314">
    <property type="entry name" value="SnAC"/>
    <property type="match status" value="1"/>
</dbReference>
<organism evidence="19 20">
    <name type="scientific">Holothuria leucospilota</name>
    <name type="common">Black long sea cucumber</name>
    <name type="synonym">Mertensiothuria leucospilota</name>
    <dbReference type="NCBI Taxonomy" id="206669"/>
    <lineage>
        <taxon>Eukaryota</taxon>
        <taxon>Metazoa</taxon>
        <taxon>Echinodermata</taxon>
        <taxon>Eleutherozoa</taxon>
        <taxon>Echinozoa</taxon>
        <taxon>Holothuroidea</taxon>
        <taxon>Aspidochirotacea</taxon>
        <taxon>Aspidochirotida</taxon>
        <taxon>Holothuriidae</taxon>
        <taxon>Holothuria</taxon>
    </lineage>
</organism>
<dbReference type="Pfam" id="PF00271">
    <property type="entry name" value="Helicase_C"/>
    <property type="match status" value="1"/>
</dbReference>
<dbReference type="GO" id="GO:0042393">
    <property type="term" value="F:histone binding"/>
    <property type="evidence" value="ECO:0007669"/>
    <property type="project" value="InterPro"/>
</dbReference>
<dbReference type="Gene3D" id="3.40.50.10810">
    <property type="entry name" value="Tandem AAA-ATPase domain"/>
    <property type="match status" value="1"/>
</dbReference>
<feature type="domain" description="Helicase C-terminal" evidence="16">
    <location>
        <begin position="1353"/>
        <end position="1515"/>
    </location>
</feature>
<evidence type="ECO:0000256" key="2">
    <source>
        <dbReference type="ARBA" id="ARBA00022741"/>
    </source>
</evidence>
<keyword evidence="5" id="KW-0067">ATP-binding</keyword>
<feature type="region of interest" description="Disordered" evidence="13">
    <location>
        <begin position="1800"/>
        <end position="1907"/>
    </location>
</feature>
<feature type="compositionally biased region" description="Polar residues" evidence="13">
    <location>
        <begin position="615"/>
        <end position="629"/>
    </location>
</feature>
<keyword evidence="4" id="KW-0347">Helicase</keyword>
<feature type="compositionally biased region" description="Polar residues" evidence="13">
    <location>
        <begin position="459"/>
        <end position="477"/>
    </location>
</feature>
<evidence type="ECO:0000256" key="11">
    <source>
        <dbReference type="ARBA" id="ARBA00023242"/>
    </source>
</evidence>
<dbReference type="InterPro" id="IPR038718">
    <property type="entry name" value="SNF2-like_sf"/>
</dbReference>
<dbReference type="PROSITE" id="PS51192">
    <property type="entry name" value="HELICASE_ATP_BIND_1"/>
    <property type="match status" value="1"/>
</dbReference>
<evidence type="ECO:0000256" key="1">
    <source>
        <dbReference type="ARBA" id="ARBA00004123"/>
    </source>
</evidence>
<evidence type="ECO:0000256" key="9">
    <source>
        <dbReference type="ARBA" id="ARBA00023159"/>
    </source>
</evidence>
<evidence type="ECO:0000256" key="13">
    <source>
        <dbReference type="SAM" id="MobiDB-lite"/>
    </source>
</evidence>
<comment type="subcellular location">
    <subcellularLocation>
        <location evidence="1">Nucleus</location>
    </subcellularLocation>
</comment>
<feature type="region of interest" description="Disordered" evidence="13">
    <location>
        <begin position="865"/>
        <end position="898"/>
    </location>
</feature>
<accession>A0A9Q1C8B1</accession>
<dbReference type="InterPro" id="IPR014978">
    <property type="entry name" value="Gln-Leu-Gln_QLQ"/>
</dbReference>
<dbReference type="InterPro" id="IPR037259">
    <property type="entry name" value="BRK_sf"/>
</dbReference>
<dbReference type="SUPFAM" id="SSF52540">
    <property type="entry name" value="P-loop containing nucleoside triphosphate hydrolases"/>
    <property type="match status" value="2"/>
</dbReference>
<dbReference type="PANTHER" id="PTHR10799">
    <property type="entry name" value="SNF2/RAD54 HELICASE FAMILY"/>
    <property type="match status" value="1"/>
</dbReference>
<dbReference type="PROSITE" id="PS51204">
    <property type="entry name" value="HSA"/>
    <property type="match status" value="1"/>
</dbReference>
<dbReference type="Gene3D" id="3.40.5.120">
    <property type="match status" value="1"/>
</dbReference>
<keyword evidence="6" id="KW-0156">Chromatin regulator</keyword>
<dbReference type="GO" id="GO:0005524">
    <property type="term" value="F:ATP binding"/>
    <property type="evidence" value="ECO:0007669"/>
    <property type="project" value="UniProtKB-KW"/>
</dbReference>
<evidence type="ECO:0000259" key="15">
    <source>
        <dbReference type="PROSITE" id="PS51192"/>
    </source>
</evidence>
<feature type="compositionally biased region" description="Pro residues" evidence="13">
    <location>
        <begin position="435"/>
        <end position="454"/>
    </location>
</feature>
<feature type="compositionally biased region" description="Basic residues" evidence="13">
    <location>
        <begin position="1643"/>
        <end position="1653"/>
    </location>
</feature>
<feature type="compositionally biased region" description="Low complexity" evidence="13">
    <location>
        <begin position="149"/>
        <end position="163"/>
    </location>
</feature>
<feature type="region of interest" description="Disordered" evidence="13">
    <location>
        <begin position="1640"/>
        <end position="1693"/>
    </location>
</feature>
<dbReference type="FunFam" id="1.20.5.170:FF:000008">
    <property type="entry name" value="probable global transcription activator SNF2L2 isoform X1"/>
    <property type="match status" value="1"/>
</dbReference>
<evidence type="ECO:0000256" key="4">
    <source>
        <dbReference type="ARBA" id="ARBA00022806"/>
    </source>
</evidence>
<evidence type="ECO:0000256" key="5">
    <source>
        <dbReference type="ARBA" id="ARBA00022840"/>
    </source>
</evidence>
<feature type="compositionally biased region" description="Basic residues" evidence="13">
    <location>
        <begin position="865"/>
        <end position="879"/>
    </location>
</feature>
<dbReference type="FunFam" id="3.40.50.300:FF:003020">
    <property type="entry name" value="SNF2-related domain-containing protein"/>
    <property type="match status" value="1"/>
</dbReference>
<feature type="compositionally biased region" description="Low complexity" evidence="13">
    <location>
        <begin position="98"/>
        <end position="120"/>
    </location>
</feature>
<dbReference type="EMBL" id="JAIZAY010000006">
    <property type="protein sequence ID" value="KAJ8040532.1"/>
    <property type="molecule type" value="Genomic_DNA"/>
</dbReference>
<dbReference type="SUPFAM" id="SSF160481">
    <property type="entry name" value="BRK domain-like"/>
    <property type="match status" value="1"/>
</dbReference>
<dbReference type="InterPro" id="IPR036427">
    <property type="entry name" value="Bromodomain-like_sf"/>
</dbReference>
<dbReference type="Proteomes" id="UP001152320">
    <property type="component" value="Chromosome 6"/>
</dbReference>
<keyword evidence="11" id="KW-0539">Nucleus</keyword>
<dbReference type="SMART" id="SM00573">
    <property type="entry name" value="HSA"/>
    <property type="match status" value="1"/>
</dbReference>
<evidence type="ECO:0000256" key="7">
    <source>
        <dbReference type="ARBA" id="ARBA00023015"/>
    </source>
</evidence>
<reference evidence="19" key="1">
    <citation type="submission" date="2021-10" db="EMBL/GenBank/DDBJ databases">
        <title>Tropical sea cucumber genome reveals ecological adaptation and Cuvierian tubules defense mechanism.</title>
        <authorList>
            <person name="Chen T."/>
        </authorList>
    </citation>
    <scope>NUCLEOTIDE SEQUENCE</scope>
    <source>
        <strain evidence="19">Nanhai2018</strain>
        <tissue evidence="19">Muscle</tissue>
    </source>
</reference>
<dbReference type="InterPro" id="IPR027417">
    <property type="entry name" value="P-loop_NTPase"/>
</dbReference>
<dbReference type="GO" id="GO:0006325">
    <property type="term" value="P:chromatin organization"/>
    <property type="evidence" value="ECO:0007669"/>
    <property type="project" value="UniProtKB-KW"/>
</dbReference>
<dbReference type="InterPro" id="IPR018359">
    <property type="entry name" value="Bromodomain_CS"/>
</dbReference>
<evidence type="ECO:0000256" key="10">
    <source>
        <dbReference type="ARBA" id="ARBA00023163"/>
    </source>
</evidence>
<dbReference type="PROSITE" id="PS00633">
    <property type="entry name" value="BROMODOMAIN_1"/>
    <property type="match status" value="1"/>
</dbReference>
<evidence type="ECO:0000313" key="20">
    <source>
        <dbReference type="Proteomes" id="UP001152320"/>
    </source>
</evidence>
<feature type="compositionally biased region" description="Low complexity" evidence="13">
    <location>
        <begin position="401"/>
        <end position="417"/>
    </location>
</feature>
<gene>
    <name evidence="19" type="ORF">HOLleu_14852</name>
</gene>
<dbReference type="GO" id="GO:0005634">
    <property type="term" value="C:nucleus"/>
    <property type="evidence" value="ECO:0007669"/>
    <property type="project" value="UniProtKB-SubCell"/>
</dbReference>
<dbReference type="InterPro" id="IPR006576">
    <property type="entry name" value="BRK_domain"/>
</dbReference>
<evidence type="ECO:0000259" key="17">
    <source>
        <dbReference type="PROSITE" id="PS51204"/>
    </source>
</evidence>
<feature type="region of interest" description="Disordered" evidence="13">
    <location>
        <begin position="1"/>
        <end position="504"/>
    </location>
</feature>
<feature type="compositionally biased region" description="Pro residues" evidence="13">
    <location>
        <begin position="215"/>
        <end position="227"/>
    </location>
</feature>
<dbReference type="Gene3D" id="1.20.920.10">
    <property type="entry name" value="Bromodomain-like"/>
    <property type="match status" value="1"/>
</dbReference>
<dbReference type="Pfam" id="PF14619">
    <property type="entry name" value="SnAC"/>
    <property type="match status" value="1"/>
</dbReference>
<dbReference type="PROSITE" id="PS50014">
    <property type="entry name" value="BROMODOMAIN_2"/>
    <property type="match status" value="1"/>
</dbReference>
<feature type="compositionally biased region" description="Polar residues" evidence="13">
    <location>
        <begin position="196"/>
        <end position="206"/>
    </location>
</feature>